<dbReference type="PANTHER" id="PTHR37826">
    <property type="entry name" value="FLOTILLIN BAND_7_5 DOMAIN PROTEIN"/>
    <property type="match status" value="1"/>
</dbReference>
<dbReference type="AlphaFoldDB" id="A0A1L8RA30"/>
<keyword evidence="2" id="KW-0812">Transmembrane</keyword>
<dbReference type="Proteomes" id="UP000182835">
    <property type="component" value="Unassembled WGS sequence"/>
</dbReference>
<dbReference type="PANTHER" id="PTHR37826:SF3">
    <property type="entry name" value="J DOMAIN-CONTAINING PROTEIN"/>
    <property type="match status" value="1"/>
</dbReference>
<reference evidence="3 4" key="1">
    <citation type="submission" date="2014-12" db="EMBL/GenBank/DDBJ databases">
        <title>Draft genome sequences of 29 type strains of Enterococci.</title>
        <authorList>
            <person name="Zhong Z."/>
            <person name="Sun Z."/>
            <person name="Liu W."/>
            <person name="Zhang W."/>
            <person name="Zhang H."/>
        </authorList>
    </citation>
    <scope>NUCLEOTIDE SEQUENCE [LARGE SCALE GENOMIC DNA]</scope>
    <source>
        <strain evidence="3 4">DSM 21207</strain>
    </source>
</reference>
<dbReference type="Gene3D" id="2.20.28.30">
    <property type="entry name" value="RNA polymerase ii, chain L"/>
    <property type="match status" value="2"/>
</dbReference>
<comment type="caution">
    <text evidence="3">The sequence shown here is derived from an EMBL/GenBank/DDBJ whole genome shotgun (WGS) entry which is preliminary data.</text>
</comment>
<name>A0A1L8RA30_9ENTE</name>
<accession>A0A1L8RA30</accession>
<dbReference type="STRING" id="317010.RU96_GL000070"/>
<dbReference type="OrthoDB" id="3182597at2"/>
<protein>
    <recommendedName>
        <fullName evidence="5">ATP-binding protein</fullName>
    </recommendedName>
</protein>
<keyword evidence="2" id="KW-0472">Membrane</keyword>
<evidence type="ECO:0000313" key="4">
    <source>
        <dbReference type="Proteomes" id="UP000182835"/>
    </source>
</evidence>
<proteinExistence type="predicted"/>
<sequence>MDALTHKCPNCNGPLTFNPDDQKFHCPYCGSIFTVDELSAFEAKQKSTLEQPEIPPEVNTDTPVTGGVTTEKNATTDTVDSKVAATDNATEATVEKMELYLCPNCGAEIVTDATTAATYCYYCHNPVVLQGRLSGKFLPDKVLPFAIGKEKATADFLNWAQKKFFVPKDFFDENQVEKLTGVYFPYWQVDAKGSGSLMGNATSIRVWIVGDIEYTETKQYAISRKGKLTFKELVKNALTKNTPQKMVASVQPFPLEKAVPFKNQYLAGFQAEKRDIEYADLKDEVAAELSDYGEKKLRETVGSFTTFTKTQQDLTLTETKSSYLLLPVWLVTYRSFNQDKKVFYYAMNGQTGRVSGVLPISYKKLGLVSAGIFLGLFLLFLLGGYFL</sequence>
<gene>
    <name evidence="3" type="ORF">RU96_GL000070</name>
</gene>
<dbReference type="EMBL" id="JXKG01000001">
    <property type="protein sequence ID" value="OJG16603.1"/>
    <property type="molecule type" value="Genomic_DNA"/>
</dbReference>
<keyword evidence="2" id="KW-1133">Transmembrane helix</keyword>
<evidence type="ECO:0008006" key="5">
    <source>
        <dbReference type="Google" id="ProtNLM"/>
    </source>
</evidence>
<evidence type="ECO:0000256" key="2">
    <source>
        <dbReference type="SAM" id="Phobius"/>
    </source>
</evidence>
<evidence type="ECO:0000256" key="1">
    <source>
        <dbReference type="SAM" id="MobiDB-lite"/>
    </source>
</evidence>
<evidence type="ECO:0000313" key="3">
    <source>
        <dbReference type="EMBL" id="OJG16603.1"/>
    </source>
</evidence>
<feature type="transmembrane region" description="Helical" evidence="2">
    <location>
        <begin position="365"/>
        <end position="386"/>
    </location>
</feature>
<organism evidence="3 4">
    <name type="scientific">Enterococcus canintestini</name>
    <dbReference type="NCBI Taxonomy" id="317010"/>
    <lineage>
        <taxon>Bacteria</taxon>
        <taxon>Bacillati</taxon>
        <taxon>Bacillota</taxon>
        <taxon>Bacilli</taxon>
        <taxon>Lactobacillales</taxon>
        <taxon>Enterococcaceae</taxon>
        <taxon>Enterococcus</taxon>
    </lineage>
</organism>
<feature type="region of interest" description="Disordered" evidence="1">
    <location>
        <begin position="47"/>
        <end position="72"/>
    </location>
</feature>
<dbReference type="RefSeq" id="WP_071863570.1">
    <property type="nucleotide sequence ID" value="NZ_JBHLVQ010000015.1"/>
</dbReference>
<feature type="compositionally biased region" description="Polar residues" evidence="1">
    <location>
        <begin position="59"/>
        <end position="72"/>
    </location>
</feature>